<organism evidence="5">
    <name type="scientific">Anisakis simplex</name>
    <name type="common">Herring worm</name>
    <dbReference type="NCBI Taxonomy" id="6269"/>
    <lineage>
        <taxon>Eukaryota</taxon>
        <taxon>Metazoa</taxon>
        <taxon>Ecdysozoa</taxon>
        <taxon>Nematoda</taxon>
        <taxon>Chromadorea</taxon>
        <taxon>Rhabditida</taxon>
        <taxon>Spirurina</taxon>
        <taxon>Ascaridomorpha</taxon>
        <taxon>Ascaridoidea</taxon>
        <taxon>Anisakidae</taxon>
        <taxon>Anisakis</taxon>
        <taxon>Anisakis simplex complex</taxon>
    </lineage>
</organism>
<reference evidence="3 4" key="2">
    <citation type="submission" date="2018-11" db="EMBL/GenBank/DDBJ databases">
        <authorList>
            <consortium name="Pathogen Informatics"/>
        </authorList>
    </citation>
    <scope>NUCLEOTIDE SEQUENCE [LARGE SCALE GENOMIC DNA]</scope>
</reference>
<feature type="region of interest" description="Disordered" evidence="1">
    <location>
        <begin position="1020"/>
        <end position="1068"/>
    </location>
</feature>
<dbReference type="FunFam" id="2.40.128.20:FF:000019">
    <property type="entry name" value="LiPocalin-Related protein"/>
    <property type="match status" value="1"/>
</dbReference>
<gene>
    <name evidence="3" type="ORF">ASIM_LOCUS10101</name>
</gene>
<dbReference type="OrthoDB" id="565904at2759"/>
<feature type="domain" description="Lipocalin" evidence="2">
    <location>
        <begin position="1261"/>
        <end position="1423"/>
    </location>
</feature>
<dbReference type="Proteomes" id="UP000267096">
    <property type="component" value="Unassembled WGS sequence"/>
</dbReference>
<name>A0A158PMX3_ANISI</name>
<feature type="domain" description="Lipocalin" evidence="2">
    <location>
        <begin position="659"/>
        <end position="817"/>
    </location>
</feature>
<keyword evidence="4" id="KW-1185">Reference proteome</keyword>
<proteinExistence type="predicted"/>
<dbReference type="EMBL" id="UYRR01030983">
    <property type="protein sequence ID" value="VDK42336.1"/>
    <property type="molecule type" value="Genomic_DNA"/>
</dbReference>
<dbReference type="Pfam" id="PF24976">
    <property type="entry name" value="Lipocalin_10"/>
    <property type="match status" value="3"/>
</dbReference>
<evidence type="ECO:0000259" key="2">
    <source>
        <dbReference type="Pfam" id="PF24976"/>
    </source>
</evidence>
<evidence type="ECO:0000256" key="1">
    <source>
        <dbReference type="SAM" id="MobiDB-lite"/>
    </source>
</evidence>
<feature type="domain" description="Lipocalin" evidence="2">
    <location>
        <begin position="392"/>
        <end position="557"/>
    </location>
</feature>
<dbReference type="PANTHER" id="PTHR37437:SF4">
    <property type="entry name" value="LIPOCALIN-RELATED PROTEIN"/>
    <property type="match status" value="1"/>
</dbReference>
<accession>A0A158PMX3</accession>
<reference evidence="5" key="1">
    <citation type="submission" date="2016-04" db="UniProtKB">
        <authorList>
            <consortium name="WormBaseParasite"/>
        </authorList>
    </citation>
    <scope>IDENTIFICATION</scope>
</reference>
<feature type="region of interest" description="Disordered" evidence="1">
    <location>
        <begin position="1097"/>
        <end position="1141"/>
    </location>
</feature>
<dbReference type="WBParaSite" id="ASIM_0001037001-mRNA-1">
    <property type="protein sequence ID" value="ASIM_0001037001-mRNA-1"/>
    <property type="gene ID" value="ASIM_0001037001"/>
</dbReference>
<evidence type="ECO:0000313" key="3">
    <source>
        <dbReference type="EMBL" id="VDK42336.1"/>
    </source>
</evidence>
<dbReference type="PANTHER" id="PTHR37437">
    <property type="entry name" value="LIPOCALIN-RELATED PROTEIN-RELATED"/>
    <property type="match status" value="1"/>
</dbReference>
<protein>
    <recommendedName>
        <fullName evidence="2">Lipocalin domain-containing protein</fullName>
    </recommendedName>
</protein>
<evidence type="ECO:0000313" key="4">
    <source>
        <dbReference type="Proteomes" id="UP000267096"/>
    </source>
</evidence>
<dbReference type="Gene3D" id="2.40.128.20">
    <property type="match status" value="2"/>
</dbReference>
<dbReference type="InterPro" id="IPR012674">
    <property type="entry name" value="Calycin"/>
</dbReference>
<dbReference type="SUPFAM" id="SSF50814">
    <property type="entry name" value="Lipocalins"/>
    <property type="match status" value="3"/>
</dbReference>
<feature type="region of interest" description="Disordered" evidence="1">
    <location>
        <begin position="265"/>
        <end position="296"/>
    </location>
</feature>
<feature type="region of interest" description="Disordered" evidence="1">
    <location>
        <begin position="48"/>
        <end position="94"/>
    </location>
</feature>
<dbReference type="InterPro" id="IPR056868">
    <property type="entry name" value="Lipocalin_dom_nem"/>
</dbReference>
<feature type="compositionally biased region" description="Polar residues" evidence="1">
    <location>
        <begin position="265"/>
        <end position="284"/>
    </location>
</feature>
<evidence type="ECO:0000313" key="5">
    <source>
        <dbReference type="WBParaSite" id="ASIM_0001037001-mRNA-1"/>
    </source>
</evidence>
<sequence>MKEWIYESNMRTTDIDRQEMLFLVGLFLVTVVSARLSPSDRPVLIRLQPQPHRPNFMKDLTPPKTFQSTAQKPSVPSRPDITQTPTAAPPGAHQPVIAQTTSSEQKFIPREIVTPPPPPPVNIPTDVQNQLIKFFGLDSFGIPGLTGNHPNGFAGAIQELRAAGFPVQGLPFEHATGGAAPQAPQSDVLTQANPAFGNQLNQLLNEASGPTNYHGSGNVPLPESTPGENGLIGLLSSSIKKLVQDSGVADAISQGLPTVLGTRASSSSDIATAHSTDSVSSQAISKEDIPHSSGIRRQQTIAQKALSGIAAALGGGGNGPTHAGLPRIPGIPLLPGGIPRNAQGQIDVVQLIGSITRRISNGTTIADVLPPEQLQTLADNVTDALLPATPENFDLHKFMGRWFEGINSPRATEQRCVVHHYGGLTKNAKTATFTALKIYREGSEFGPVRYSIGYAFRGGNKDTMLQLHSSESADAQPFWIYKLGPEGKDPFGNTQYEWAIVSNWVKYPVTVLVRDPDTFKAKYEVEVLRWLEDQGFINGFIRAFNMLQPAGYGSCQYADSTFEVFGPRAGVNNRRFVNECRLRFAISESHPVMQAATLLLLAAPLIFNYAVAIGENPLSFTAIFLSAIHTASDLHQFCDNSFQMDINTLTGIIGGLGNMIQNNVQTIKVPSKFIMGRWFQMYKAAVNFDVFRAEMFCPVAYFRPNAVMGEDGFSIEEAYRVVSKNGPIETYKRDLNKVGPGQYWMYTEEYFYPRQFYIVKVGPNYDNGTDEEPEKPYEYMIVTDATRLALMVYARDPLTFFQNYNKEVVDFLEKAGFGGRIFWNSPRPIYQGPDCEWPSEKEVFARRVLKNHEEAQRSKNEGNTTTTTNVGGEIAQMLQNPHLALQKLLLHLLLLLHNYSTMFLFFISISYCYFSLTYAQLDAFALPAIPRYAAKPTVPPEYKSFFELDGHARELVETLIGPRPGGFFPEKSFEIARPNSAAPTANGGAIGEVERTLEQFFTAPEGPSDQKFELPPGFNQGFSLANSNGPATSFSHSKKPESTPIEEEVEGSGTEEKNQSSIRGIPNVFPDLAKPPVALQQPRVKSIVSDQLPEVPKFQSRPEVPEGGFGPSEVRRAPTSVGQTESASESDEYGALTDENSSSGGGLIGTIINLIGLSAKKRQNAASEAVASASGLGKAVGDLIGGENSPIPGKNMISNVLYKALTSGSILGNNTTENGTILPLVLTPAQKAAIGENLEMIQNLITQPSSPLCNPKPVPVAEFNTDAFMGQWYQVVYSPPLSTGPCSMVSYKKLADVNDGGVGTIFEIFEYTTDGTPYTKPRISSGYAILKQAGELIYRTTSYQEDVNVHVIHVGPLDANGQYSFAIMSTNCNYPLYVFARDPVVYKQRYEAMVNQILEQKGLVNGFSRLLNIVSSVDNTICTFPPSLFSIHT</sequence>
<feature type="compositionally biased region" description="Polar residues" evidence="1">
    <location>
        <begin position="1020"/>
        <end position="1035"/>
    </location>
</feature>
<feature type="compositionally biased region" description="Polar residues" evidence="1">
    <location>
        <begin position="64"/>
        <end position="86"/>
    </location>
</feature>